<dbReference type="Gene3D" id="1.10.357.10">
    <property type="entry name" value="Tetracycline Repressor, domain 2"/>
    <property type="match status" value="1"/>
</dbReference>
<organism evidence="6 7">
    <name type="scientific">Parahaliea mediterranea</name>
    <dbReference type="NCBI Taxonomy" id="651086"/>
    <lineage>
        <taxon>Bacteria</taxon>
        <taxon>Pseudomonadati</taxon>
        <taxon>Pseudomonadota</taxon>
        <taxon>Gammaproteobacteria</taxon>
        <taxon>Cellvibrionales</taxon>
        <taxon>Halieaceae</taxon>
        <taxon>Parahaliea</taxon>
    </lineage>
</organism>
<evidence type="ECO:0000256" key="2">
    <source>
        <dbReference type="ARBA" id="ARBA00023125"/>
    </source>
</evidence>
<keyword evidence="3" id="KW-0804">Transcription</keyword>
<gene>
    <name evidence="6" type="ORF">JYP50_06380</name>
</gene>
<evidence type="ECO:0000256" key="4">
    <source>
        <dbReference type="PROSITE-ProRule" id="PRU00335"/>
    </source>
</evidence>
<keyword evidence="2 4" id="KW-0238">DNA-binding</keyword>
<sequence length="215" mass="24160">MTTRKKSATATRDKLLDVAERLFAERGFDGVSVRDITDAAEVRLASVNYHFKTKQNLFKEVIQRRASVLNDDRRAALEEIELDTLSPQQGVQAIARAFIYPIYQRSTLGDPGWKNYCRLIAQLAALRSSSELTAETFNPVALDVIDRLRTVLPDLDERRAHYALQYLIGAMVYVFSENERLDILSNRAYSSHDLEALCADLVTFVSGGIIAMLAS</sequence>
<evidence type="ECO:0000256" key="1">
    <source>
        <dbReference type="ARBA" id="ARBA00023015"/>
    </source>
</evidence>
<dbReference type="GO" id="GO:0003700">
    <property type="term" value="F:DNA-binding transcription factor activity"/>
    <property type="evidence" value="ECO:0007669"/>
    <property type="project" value="TreeGrafter"/>
</dbReference>
<dbReference type="InterPro" id="IPR001647">
    <property type="entry name" value="HTH_TetR"/>
</dbReference>
<dbReference type="Pfam" id="PF00440">
    <property type="entry name" value="TetR_N"/>
    <property type="match status" value="1"/>
</dbReference>
<feature type="domain" description="HTH tetR-type" evidence="5">
    <location>
        <begin position="9"/>
        <end position="69"/>
    </location>
</feature>
<comment type="caution">
    <text evidence="6">The sequence shown here is derived from an EMBL/GenBank/DDBJ whole genome shotgun (WGS) entry which is preliminary data.</text>
</comment>
<dbReference type="AlphaFoldDB" id="A0A939DDK1"/>
<evidence type="ECO:0000256" key="3">
    <source>
        <dbReference type="ARBA" id="ARBA00023163"/>
    </source>
</evidence>
<evidence type="ECO:0000313" key="6">
    <source>
        <dbReference type="EMBL" id="MBN7796206.1"/>
    </source>
</evidence>
<feature type="DNA-binding region" description="H-T-H motif" evidence="4">
    <location>
        <begin position="32"/>
        <end position="51"/>
    </location>
</feature>
<dbReference type="InterPro" id="IPR050109">
    <property type="entry name" value="HTH-type_TetR-like_transc_reg"/>
</dbReference>
<dbReference type="InterPro" id="IPR036271">
    <property type="entry name" value="Tet_transcr_reg_TetR-rel_C_sf"/>
</dbReference>
<evidence type="ECO:0000313" key="7">
    <source>
        <dbReference type="Proteomes" id="UP000664303"/>
    </source>
</evidence>
<dbReference type="SUPFAM" id="SSF46689">
    <property type="entry name" value="Homeodomain-like"/>
    <property type="match status" value="1"/>
</dbReference>
<dbReference type="PRINTS" id="PR00455">
    <property type="entry name" value="HTHTETR"/>
</dbReference>
<keyword evidence="1" id="KW-0805">Transcription regulation</keyword>
<dbReference type="PANTHER" id="PTHR30055">
    <property type="entry name" value="HTH-TYPE TRANSCRIPTIONAL REGULATOR RUTR"/>
    <property type="match status" value="1"/>
</dbReference>
<dbReference type="Pfam" id="PF17939">
    <property type="entry name" value="TetR_C_30"/>
    <property type="match status" value="1"/>
</dbReference>
<dbReference type="SUPFAM" id="SSF48498">
    <property type="entry name" value="Tetracyclin repressor-like, C-terminal domain"/>
    <property type="match status" value="1"/>
</dbReference>
<reference evidence="6" key="1">
    <citation type="submission" date="2021-02" db="EMBL/GenBank/DDBJ databases">
        <title>PHA producing bacteria isolated from coastal sediment in Guangdong, Shenzhen.</title>
        <authorList>
            <person name="Zheng W."/>
            <person name="Yu S."/>
            <person name="Huang Y."/>
        </authorList>
    </citation>
    <scope>NUCLEOTIDE SEQUENCE</scope>
    <source>
        <strain evidence="6">TN14-10</strain>
    </source>
</reference>
<dbReference type="EMBL" id="JAFKCZ010000004">
    <property type="protein sequence ID" value="MBN7796206.1"/>
    <property type="molecule type" value="Genomic_DNA"/>
</dbReference>
<protein>
    <submittedName>
        <fullName evidence="6">TetR family transcriptional regulator</fullName>
    </submittedName>
</protein>
<dbReference type="InterPro" id="IPR009057">
    <property type="entry name" value="Homeodomain-like_sf"/>
</dbReference>
<evidence type="ECO:0000259" key="5">
    <source>
        <dbReference type="PROSITE" id="PS50977"/>
    </source>
</evidence>
<dbReference type="RefSeq" id="WP_206559649.1">
    <property type="nucleotide sequence ID" value="NZ_JAFKCZ010000004.1"/>
</dbReference>
<dbReference type="InterPro" id="IPR041586">
    <property type="entry name" value="PsrA_TetR_C"/>
</dbReference>
<keyword evidence="7" id="KW-1185">Reference proteome</keyword>
<proteinExistence type="predicted"/>
<accession>A0A939DDK1</accession>
<dbReference type="PROSITE" id="PS50977">
    <property type="entry name" value="HTH_TETR_2"/>
    <property type="match status" value="1"/>
</dbReference>
<dbReference type="Proteomes" id="UP000664303">
    <property type="component" value="Unassembled WGS sequence"/>
</dbReference>
<dbReference type="PANTHER" id="PTHR30055:SF234">
    <property type="entry name" value="HTH-TYPE TRANSCRIPTIONAL REGULATOR BETI"/>
    <property type="match status" value="1"/>
</dbReference>
<dbReference type="GO" id="GO:0000976">
    <property type="term" value="F:transcription cis-regulatory region binding"/>
    <property type="evidence" value="ECO:0007669"/>
    <property type="project" value="TreeGrafter"/>
</dbReference>
<name>A0A939DDK1_9GAMM</name>